<reference evidence="1" key="1">
    <citation type="journal article" date="2020" name="Nature">
        <title>Giant virus diversity and host interactions through global metagenomics.</title>
        <authorList>
            <person name="Schulz F."/>
            <person name="Roux S."/>
            <person name="Paez-Espino D."/>
            <person name="Jungbluth S."/>
            <person name="Walsh D.A."/>
            <person name="Denef V.J."/>
            <person name="McMahon K.D."/>
            <person name="Konstantinidis K.T."/>
            <person name="Eloe-Fadrosh E.A."/>
            <person name="Kyrpides N.C."/>
            <person name="Woyke T."/>
        </authorList>
    </citation>
    <scope>NUCLEOTIDE SEQUENCE</scope>
    <source>
        <strain evidence="1">GVMAG-M-3300023179-99</strain>
    </source>
</reference>
<name>A0A6C0HG75_9ZZZZ</name>
<protein>
    <submittedName>
        <fullName evidence="1">Uncharacterized protein</fullName>
    </submittedName>
</protein>
<dbReference type="EMBL" id="MN739946">
    <property type="protein sequence ID" value="QHT79165.1"/>
    <property type="molecule type" value="Genomic_DNA"/>
</dbReference>
<proteinExistence type="predicted"/>
<organism evidence="1">
    <name type="scientific">viral metagenome</name>
    <dbReference type="NCBI Taxonomy" id="1070528"/>
    <lineage>
        <taxon>unclassified sequences</taxon>
        <taxon>metagenomes</taxon>
        <taxon>organismal metagenomes</taxon>
    </lineage>
</organism>
<dbReference type="AlphaFoldDB" id="A0A6C0HG75"/>
<evidence type="ECO:0000313" key="1">
    <source>
        <dbReference type="EMBL" id="QHT79165.1"/>
    </source>
</evidence>
<sequence length="151" mass="17862">MFGCLTRFCRMVATYIYSEEVVHSTKLKRLGTGTEELRWLVAVPDNTMLCETVSKTYLGETVSRTSVWYPDDIFRRLPKEERYRRLEEKVMCPWVWIGCDEKDYTRELSEYMVKGNRVTPLLLETVHKGKWSYVCSKTLEKKEFPVEGIQI</sequence>
<accession>A0A6C0HG75</accession>